<evidence type="ECO:0000256" key="2">
    <source>
        <dbReference type="ARBA" id="ARBA00022741"/>
    </source>
</evidence>
<evidence type="ECO:0000313" key="8">
    <source>
        <dbReference type="Proteomes" id="UP000662904"/>
    </source>
</evidence>
<evidence type="ECO:0000256" key="1">
    <source>
        <dbReference type="ARBA" id="ARBA00009625"/>
    </source>
</evidence>
<keyword evidence="5" id="KW-0143">Chaperone</keyword>
<evidence type="ECO:0000256" key="4">
    <source>
        <dbReference type="ARBA" id="ARBA00023134"/>
    </source>
</evidence>
<dbReference type="Gene3D" id="3.40.50.300">
    <property type="entry name" value="P-loop containing nucleotide triphosphate hydrolases"/>
    <property type="match status" value="1"/>
</dbReference>
<gene>
    <name evidence="7" type="ORF">H0A61_02562</name>
</gene>
<sequence>MNLKQGILDGDKRAVARLISLAENGDPEAFKVIKELFHLTGRAQIIGITGPPGSGKSTLTDKLAKELRKRGNTVGIIAVDPTSPFTGGAILGDRIRMQDLTLDEGVFIRSMGTRGHLGGLSKATHAAIKILDIYGMDYIFVETVGVGQSEVDIVKTADTTILVLVPGLGDDIQALKAGIMEIGDIFVVNKSDREDSDRLVTEIEMMLDLKQGDTTWRPPVIKTIASNNIGIEELLSKAAEHFDFLISSSLLKSKRIDRIESEIISISKERFIDIIYNNPDTSVSIRELSKEIYEKKLDLYSAVDIILNNFNRKGVGLC</sequence>
<accession>A0A8A0RPH6</accession>
<dbReference type="PANTHER" id="PTHR43087:SF1">
    <property type="entry name" value="LAO_AO TRANSPORT SYSTEM ATPASE"/>
    <property type="match status" value="1"/>
</dbReference>
<dbReference type="Pfam" id="PF03308">
    <property type="entry name" value="MeaB"/>
    <property type="match status" value="1"/>
</dbReference>
<dbReference type="NCBIfam" id="TIGR00750">
    <property type="entry name" value="lao"/>
    <property type="match status" value="1"/>
</dbReference>
<dbReference type="SUPFAM" id="SSF52540">
    <property type="entry name" value="P-loop containing nucleoside triphosphate hydrolases"/>
    <property type="match status" value="1"/>
</dbReference>
<proteinExistence type="inferred from homology"/>
<dbReference type="CDD" id="cd03114">
    <property type="entry name" value="MMAA-like"/>
    <property type="match status" value="1"/>
</dbReference>
<dbReference type="InterPro" id="IPR027417">
    <property type="entry name" value="P-loop_NTPase"/>
</dbReference>
<evidence type="ECO:0000313" key="7">
    <source>
        <dbReference type="EMBL" id="QSQ10163.1"/>
    </source>
</evidence>
<dbReference type="GO" id="GO:0003924">
    <property type="term" value="F:GTPase activity"/>
    <property type="evidence" value="ECO:0007669"/>
    <property type="project" value="InterPro"/>
</dbReference>
<dbReference type="GO" id="GO:0005525">
    <property type="term" value="F:GTP binding"/>
    <property type="evidence" value="ECO:0007669"/>
    <property type="project" value="UniProtKB-KW"/>
</dbReference>
<dbReference type="SMART" id="SM00382">
    <property type="entry name" value="AAA"/>
    <property type="match status" value="1"/>
</dbReference>
<protein>
    <submittedName>
        <fullName evidence="7">Putative GTPase</fullName>
        <ecNumber evidence="7">3.6.-.-</ecNumber>
    </submittedName>
</protein>
<name>A0A8A0RPH6_9FIRM</name>
<dbReference type="PANTHER" id="PTHR43087">
    <property type="entry name" value="LYSINE/ARGININE/ORNITHINE TRANSPORT SYSTEM KINASE"/>
    <property type="match status" value="1"/>
</dbReference>
<dbReference type="RefSeq" id="WP_206707478.1">
    <property type="nucleotide sequence ID" value="NZ_CP059066.1"/>
</dbReference>
<keyword evidence="2" id="KW-0547">Nucleotide-binding</keyword>
<evidence type="ECO:0000256" key="5">
    <source>
        <dbReference type="ARBA" id="ARBA00023186"/>
    </source>
</evidence>
<dbReference type="EC" id="3.6.-.-" evidence="7"/>
<keyword evidence="3 7" id="KW-0378">Hydrolase</keyword>
<keyword evidence="8" id="KW-1185">Reference proteome</keyword>
<feature type="domain" description="AAA+ ATPase" evidence="6">
    <location>
        <begin position="42"/>
        <end position="298"/>
    </location>
</feature>
<dbReference type="InterPro" id="IPR052040">
    <property type="entry name" value="GTPase/Isobutyryl-CoA_mutase"/>
</dbReference>
<evidence type="ECO:0000256" key="3">
    <source>
        <dbReference type="ARBA" id="ARBA00022801"/>
    </source>
</evidence>
<dbReference type="InterPro" id="IPR005129">
    <property type="entry name" value="GTPase_ArgK"/>
</dbReference>
<dbReference type="EMBL" id="CP059066">
    <property type="protein sequence ID" value="QSQ10163.1"/>
    <property type="molecule type" value="Genomic_DNA"/>
</dbReference>
<dbReference type="InterPro" id="IPR003593">
    <property type="entry name" value="AAA+_ATPase"/>
</dbReference>
<dbReference type="Proteomes" id="UP000662904">
    <property type="component" value="Chromosome"/>
</dbReference>
<reference evidence="7" key="1">
    <citation type="submission" date="2020-07" db="EMBL/GenBank/DDBJ databases">
        <title>Koleobacter methoxysyntrophicus gen. nov., sp. nov., a novel anaerobic bacterium isolated from deep subsurface oil field and proposal of Koleobacterales ord. nov. in the phylum Firmicutes.</title>
        <authorList>
            <person name="Sakamoto S."/>
            <person name="Tamaki H."/>
        </authorList>
    </citation>
    <scope>NUCLEOTIDE SEQUENCE</scope>
    <source>
        <strain evidence="7">NRmbB1</strain>
    </source>
</reference>
<dbReference type="AlphaFoldDB" id="A0A8A0RPH6"/>
<keyword evidence="4" id="KW-0342">GTP-binding</keyword>
<evidence type="ECO:0000259" key="6">
    <source>
        <dbReference type="SMART" id="SM00382"/>
    </source>
</evidence>
<comment type="similarity">
    <text evidence="1">Belongs to the SIMIBI class G3E GTPase family. ArgK/MeaB subfamily.</text>
</comment>
<organism evidence="7 8">
    <name type="scientific">Koleobacter methoxysyntrophicus</name>
    <dbReference type="NCBI Taxonomy" id="2751313"/>
    <lineage>
        <taxon>Bacteria</taxon>
        <taxon>Bacillati</taxon>
        <taxon>Bacillota</taxon>
        <taxon>Clostridia</taxon>
        <taxon>Koleobacterales</taxon>
        <taxon>Koleobacteraceae</taxon>
        <taxon>Koleobacter</taxon>
    </lineage>
</organism>
<dbReference type="KEGG" id="kme:H0A61_02562"/>